<dbReference type="PANTHER" id="PTHR42922:SF1">
    <property type="entry name" value="PHOSPHATE TRANSPORT SYSTEM PERMEASE PROTEIN PSTA"/>
    <property type="match status" value="1"/>
</dbReference>
<dbReference type="Gene3D" id="1.10.3720.10">
    <property type="entry name" value="MetI-like"/>
    <property type="match status" value="1"/>
</dbReference>
<evidence type="ECO:0000313" key="8">
    <source>
        <dbReference type="Proteomes" id="UP000317716"/>
    </source>
</evidence>
<dbReference type="SUPFAM" id="SSF161098">
    <property type="entry name" value="MetI-like"/>
    <property type="match status" value="1"/>
</dbReference>
<proteinExistence type="inferred from homology"/>
<evidence type="ECO:0000256" key="3">
    <source>
        <dbReference type="ARBA" id="ARBA00022989"/>
    </source>
</evidence>
<dbReference type="AlphaFoldDB" id="A0A538SRF1"/>
<dbReference type="PROSITE" id="PS50928">
    <property type="entry name" value="ABC_TM1"/>
    <property type="match status" value="1"/>
</dbReference>
<keyword evidence="4 5" id="KW-0472">Membrane</keyword>
<feature type="non-terminal residue" evidence="7">
    <location>
        <position position="1"/>
    </location>
</feature>
<feature type="transmembrane region" description="Helical" evidence="5">
    <location>
        <begin position="78"/>
        <end position="97"/>
    </location>
</feature>
<sequence>APRWRVLQSVVVPAAWSGIATAIMLALARAAGETAPLLFTALGNRFWSLALDQPMASLPVFIFDYARAPYDDWNRQAWTGALVLLLVIATISALMRITTRRVAGSR</sequence>
<dbReference type="InterPro" id="IPR035906">
    <property type="entry name" value="MetI-like_sf"/>
</dbReference>
<comment type="caution">
    <text evidence="7">The sequence shown here is derived from an EMBL/GenBank/DDBJ whole genome shotgun (WGS) entry which is preliminary data.</text>
</comment>
<evidence type="ECO:0000259" key="6">
    <source>
        <dbReference type="PROSITE" id="PS50928"/>
    </source>
</evidence>
<accession>A0A538SRF1</accession>
<name>A0A538SRF1_UNCEI</name>
<dbReference type="GO" id="GO:0055085">
    <property type="term" value="P:transmembrane transport"/>
    <property type="evidence" value="ECO:0007669"/>
    <property type="project" value="InterPro"/>
</dbReference>
<keyword evidence="2 5" id="KW-0812">Transmembrane</keyword>
<feature type="transmembrane region" description="Helical" evidence="5">
    <location>
        <begin position="6"/>
        <end position="28"/>
    </location>
</feature>
<protein>
    <submittedName>
        <fullName evidence="7">ABC transporter permease subunit</fullName>
    </submittedName>
</protein>
<evidence type="ECO:0000256" key="4">
    <source>
        <dbReference type="ARBA" id="ARBA00023136"/>
    </source>
</evidence>
<dbReference type="GO" id="GO:0005886">
    <property type="term" value="C:plasma membrane"/>
    <property type="evidence" value="ECO:0007669"/>
    <property type="project" value="UniProtKB-SubCell"/>
</dbReference>
<evidence type="ECO:0000256" key="5">
    <source>
        <dbReference type="RuleBase" id="RU363032"/>
    </source>
</evidence>
<organism evidence="7 8">
    <name type="scientific">Eiseniibacteriota bacterium</name>
    <dbReference type="NCBI Taxonomy" id="2212470"/>
    <lineage>
        <taxon>Bacteria</taxon>
        <taxon>Candidatus Eiseniibacteriota</taxon>
    </lineage>
</organism>
<dbReference type="Pfam" id="PF00528">
    <property type="entry name" value="BPD_transp_1"/>
    <property type="match status" value="1"/>
</dbReference>
<dbReference type="InterPro" id="IPR051408">
    <property type="entry name" value="Phosphate_transprt_permease"/>
</dbReference>
<dbReference type="InterPro" id="IPR000515">
    <property type="entry name" value="MetI-like"/>
</dbReference>
<keyword evidence="5" id="KW-0813">Transport</keyword>
<reference evidence="7 8" key="1">
    <citation type="journal article" date="2019" name="Nat. Microbiol.">
        <title>Mediterranean grassland soil C-N compound turnover is dependent on rainfall and depth, and is mediated by genomically divergent microorganisms.</title>
        <authorList>
            <person name="Diamond S."/>
            <person name="Andeer P.F."/>
            <person name="Li Z."/>
            <person name="Crits-Christoph A."/>
            <person name="Burstein D."/>
            <person name="Anantharaman K."/>
            <person name="Lane K.R."/>
            <person name="Thomas B.C."/>
            <person name="Pan C."/>
            <person name="Northen T.R."/>
            <person name="Banfield J.F."/>
        </authorList>
    </citation>
    <scope>NUCLEOTIDE SEQUENCE [LARGE SCALE GENOMIC DNA]</scope>
    <source>
        <strain evidence="7">WS_2</strain>
    </source>
</reference>
<dbReference type="EMBL" id="VBOS01000282">
    <property type="protein sequence ID" value="TMQ53960.1"/>
    <property type="molecule type" value="Genomic_DNA"/>
</dbReference>
<dbReference type="Proteomes" id="UP000317716">
    <property type="component" value="Unassembled WGS sequence"/>
</dbReference>
<keyword evidence="3 5" id="KW-1133">Transmembrane helix</keyword>
<evidence type="ECO:0000313" key="7">
    <source>
        <dbReference type="EMBL" id="TMQ53960.1"/>
    </source>
</evidence>
<gene>
    <name evidence="7" type="ORF">E6K72_08065</name>
</gene>
<comment type="subcellular location">
    <subcellularLocation>
        <location evidence="5">Cell membrane</location>
        <topology evidence="5">Multi-pass membrane protein</topology>
    </subcellularLocation>
    <subcellularLocation>
        <location evidence="1">Membrane</location>
        <topology evidence="1">Multi-pass membrane protein</topology>
    </subcellularLocation>
</comment>
<feature type="domain" description="ABC transmembrane type-1" evidence="6">
    <location>
        <begin position="1"/>
        <end position="95"/>
    </location>
</feature>
<evidence type="ECO:0000256" key="1">
    <source>
        <dbReference type="ARBA" id="ARBA00004141"/>
    </source>
</evidence>
<dbReference type="PANTHER" id="PTHR42922">
    <property type="entry name" value="PHOSPHATE TRANSPORT SYSTEM PERMEASE PROTEIN PSTA"/>
    <property type="match status" value="1"/>
</dbReference>
<comment type="similarity">
    <text evidence="5">Belongs to the binding-protein-dependent transport system permease family.</text>
</comment>
<evidence type="ECO:0000256" key="2">
    <source>
        <dbReference type="ARBA" id="ARBA00022692"/>
    </source>
</evidence>